<keyword evidence="2" id="KW-1185">Reference proteome</keyword>
<comment type="caution">
    <text evidence="1">The sequence shown here is derived from an EMBL/GenBank/DDBJ whole genome shotgun (WGS) entry which is preliminary data.</text>
</comment>
<dbReference type="AlphaFoldDB" id="A0A7K1U861"/>
<accession>A0A7K1U861</accession>
<dbReference type="Proteomes" id="UP000461730">
    <property type="component" value="Unassembled WGS sequence"/>
</dbReference>
<evidence type="ECO:0000313" key="2">
    <source>
        <dbReference type="Proteomes" id="UP000461730"/>
    </source>
</evidence>
<reference evidence="1 2" key="1">
    <citation type="submission" date="2019-12" db="EMBL/GenBank/DDBJ databases">
        <title>Chitinophaga sp. strain ysch24 (GDMCC 1.1355), whole genome shotgun sequence.</title>
        <authorList>
            <person name="Zhang X."/>
        </authorList>
    </citation>
    <scope>NUCLEOTIDE SEQUENCE [LARGE SCALE GENOMIC DNA]</scope>
    <source>
        <strain evidence="2">ysch24</strain>
    </source>
</reference>
<sequence>MKTFYFLPVLFVSLWCKAQNGLYPYAVKSQWGLTNKNRAVLLEPQFDSIHPFEGDYARVESGKKVGLIHRTGKVVFSCSFNDIPYILSNGTAIGRVPAKGYVLLDAKAGKQLGSLVFEAFPHQAPVSPGENFLAVKKEGKVGIVNTATGELAGKKFAYDDVEFFYEAELKDKIIVSVEEKYGVADAATGNEILPVKYDEVEARYTAKHPFIRAVSGETISYFEISGKPLAKEFEKTARSEDEDYTAPKASVFEKETEGRTRDRDVYITKLGNDKWLLSLENRGFRKAQVLDSTEIKGYTALEYLSYNPAEKKFPTKIKAVKDNKAGIIDLKGKVIVPLIYDNVKYREDNIGRYACVETFLGGKVGVLRADDLTEMKKPVLKAVLDEDKARNALLVQVQSGEVGYMDKTTGEIFIPGYKE</sequence>
<protein>
    <recommendedName>
        <fullName evidence="3">WG repeat-containing protein</fullName>
    </recommendedName>
</protein>
<proteinExistence type="predicted"/>
<dbReference type="RefSeq" id="WP_157308009.1">
    <property type="nucleotide sequence ID" value="NZ_WRXN01000009.1"/>
</dbReference>
<dbReference type="InterPro" id="IPR032774">
    <property type="entry name" value="WG_beta_rep"/>
</dbReference>
<dbReference type="Pfam" id="PF14903">
    <property type="entry name" value="WG_beta_rep"/>
    <property type="match status" value="2"/>
</dbReference>
<organism evidence="1 2">
    <name type="scientific">Chitinophaga tropicalis</name>
    <dbReference type="NCBI Taxonomy" id="2683588"/>
    <lineage>
        <taxon>Bacteria</taxon>
        <taxon>Pseudomonadati</taxon>
        <taxon>Bacteroidota</taxon>
        <taxon>Chitinophagia</taxon>
        <taxon>Chitinophagales</taxon>
        <taxon>Chitinophagaceae</taxon>
        <taxon>Chitinophaga</taxon>
    </lineage>
</organism>
<gene>
    <name evidence="1" type="ORF">GO493_20015</name>
</gene>
<dbReference type="EMBL" id="WRXN01000009">
    <property type="protein sequence ID" value="MVT10567.1"/>
    <property type="molecule type" value="Genomic_DNA"/>
</dbReference>
<dbReference type="PANTHER" id="PTHR37841">
    <property type="entry name" value="GLR2918 PROTEIN"/>
    <property type="match status" value="1"/>
</dbReference>
<evidence type="ECO:0008006" key="3">
    <source>
        <dbReference type="Google" id="ProtNLM"/>
    </source>
</evidence>
<name>A0A7K1U861_9BACT</name>
<dbReference type="PANTHER" id="PTHR37841:SF1">
    <property type="entry name" value="DUF3298 DOMAIN-CONTAINING PROTEIN"/>
    <property type="match status" value="1"/>
</dbReference>
<evidence type="ECO:0000313" key="1">
    <source>
        <dbReference type="EMBL" id="MVT10567.1"/>
    </source>
</evidence>